<evidence type="ECO:0000313" key="2">
    <source>
        <dbReference type="EMBL" id="AFS80684.1"/>
    </source>
</evidence>
<keyword evidence="1" id="KW-1133">Transmembrane helix</keyword>
<feature type="transmembrane region" description="Helical" evidence="1">
    <location>
        <begin position="20"/>
        <end position="43"/>
    </location>
</feature>
<feature type="transmembrane region" description="Helical" evidence="1">
    <location>
        <begin position="91"/>
        <end position="121"/>
    </location>
</feature>
<name>K0B5E6_9ARCH</name>
<keyword evidence="1" id="KW-0812">Transmembrane</keyword>
<accession>K0B5E6</accession>
<dbReference type="KEGG" id="nkr:NKOR_03970"/>
<dbReference type="AlphaFoldDB" id="K0B5E6"/>
<evidence type="ECO:0008006" key="4">
    <source>
        <dbReference type="Google" id="ProtNLM"/>
    </source>
</evidence>
<proteinExistence type="predicted"/>
<keyword evidence="1" id="KW-0472">Membrane</keyword>
<dbReference type="Proteomes" id="UP000006101">
    <property type="component" value="Chromosome"/>
</dbReference>
<dbReference type="HOGENOM" id="CLU_119855_0_0_2"/>
<dbReference type="EMBL" id="CP003842">
    <property type="protein sequence ID" value="AFS80684.1"/>
    <property type="molecule type" value="Genomic_DNA"/>
</dbReference>
<organism evidence="2 3">
    <name type="scientific">Candidatus Nitrosopumilus koreensis AR1</name>
    <dbReference type="NCBI Taxonomy" id="1229908"/>
    <lineage>
        <taxon>Archaea</taxon>
        <taxon>Nitrososphaerota</taxon>
        <taxon>Nitrososphaeria</taxon>
        <taxon>Nitrosopumilales</taxon>
        <taxon>Nitrosopumilaceae</taxon>
        <taxon>Nitrosopumilus</taxon>
    </lineage>
</organism>
<protein>
    <recommendedName>
        <fullName evidence="4">DUF2127 domain-containing protein</fullName>
    </recommendedName>
</protein>
<evidence type="ECO:0000313" key="3">
    <source>
        <dbReference type="Proteomes" id="UP000006101"/>
    </source>
</evidence>
<sequence length="136" mass="14258">MLITIHPPPKELSARTRPVGVTIIAILEIVSGAIAIAVGAFFGTMMGSMGMNLGGGAMGAGSAAMIVLGVASFVMAWGLLRGKSWAWTITLILTIISLIVDLPSMNVIGLIIDIVILYYLFRPHVKAYFGKGSAVL</sequence>
<keyword evidence="3" id="KW-1185">Reference proteome</keyword>
<reference evidence="2 3" key="1">
    <citation type="journal article" date="2012" name="J. Bacteriol.">
        <title>Draft Genome Sequence of an Ammonia-Oxidizing Archaeon, "Candidatus Nitrosopumilus koreensis" AR1, from Marine Sediment.</title>
        <authorList>
            <person name="Park S.J."/>
            <person name="Kim J.G."/>
            <person name="Jung M.Y."/>
            <person name="Kim S.J."/>
            <person name="Cha I.T."/>
            <person name="Kwon K."/>
            <person name="Lee J.H."/>
            <person name="Rhee S.K."/>
        </authorList>
    </citation>
    <scope>NUCLEOTIDE SEQUENCE [LARGE SCALE GENOMIC DNA]</scope>
    <source>
        <strain evidence="2 3">AR1</strain>
    </source>
</reference>
<gene>
    <name evidence="2" type="ORF">NKOR_03970</name>
</gene>
<feature type="transmembrane region" description="Helical" evidence="1">
    <location>
        <begin position="55"/>
        <end position="79"/>
    </location>
</feature>
<dbReference type="PATRIC" id="fig|1229908.8.peg.854"/>
<evidence type="ECO:0000256" key="1">
    <source>
        <dbReference type="SAM" id="Phobius"/>
    </source>
</evidence>